<dbReference type="Proteomes" id="UP001153148">
    <property type="component" value="Unassembled WGS sequence"/>
</dbReference>
<sequence>MWLLTTFHLVRNVLVLAYLQRY</sequence>
<evidence type="ECO:0000313" key="2">
    <source>
        <dbReference type="Proteomes" id="UP001153148"/>
    </source>
</evidence>
<keyword evidence="2" id="KW-1185">Reference proteome</keyword>
<organism evidence="1 2">
    <name type="scientific">Timema podura</name>
    <name type="common">Walking stick</name>
    <dbReference type="NCBI Taxonomy" id="61482"/>
    <lineage>
        <taxon>Eukaryota</taxon>
        <taxon>Metazoa</taxon>
        <taxon>Ecdysozoa</taxon>
        <taxon>Arthropoda</taxon>
        <taxon>Hexapoda</taxon>
        <taxon>Insecta</taxon>
        <taxon>Pterygota</taxon>
        <taxon>Neoptera</taxon>
        <taxon>Polyneoptera</taxon>
        <taxon>Phasmatodea</taxon>
        <taxon>Timematodea</taxon>
        <taxon>Timematoidea</taxon>
        <taxon>Timematidae</taxon>
        <taxon>Timema</taxon>
    </lineage>
</organism>
<reference evidence="1" key="1">
    <citation type="submission" date="2021-03" db="EMBL/GenBank/DDBJ databases">
        <authorList>
            <person name="Tran Van P."/>
        </authorList>
    </citation>
    <scope>NUCLEOTIDE SEQUENCE</scope>
</reference>
<dbReference type="EMBL" id="CAJPIN010009361">
    <property type="protein sequence ID" value="CAG2059380.1"/>
    <property type="molecule type" value="Genomic_DNA"/>
</dbReference>
<accession>A0ABN7P0B7</accession>
<comment type="caution">
    <text evidence="1">The sequence shown here is derived from an EMBL/GenBank/DDBJ whole genome shotgun (WGS) entry which is preliminary data.</text>
</comment>
<gene>
    <name evidence="1" type="ORF">TPAB3V08_LOCUS6344</name>
</gene>
<proteinExistence type="predicted"/>
<protein>
    <submittedName>
        <fullName evidence="1">Uncharacterized protein</fullName>
    </submittedName>
</protein>
<name>A0ABN7P0B7_TIMPD</name>
<evidence type="ECO:0000313" key="1">
    <source>
        <dbReference type="EMBL" id="CAG2059380.1"/>
    </source>
</evidence>